<feature type="chain" id="PRO_5044053612" description="Tc1-like transposase DDE domain-containing protein" evidence="2">
    <location>
        <begin position="16"/>
        <end position="404"/>
    </location>
</feature>
<evidence type="ECO:0000256" key="1">
    <source>
        <dbReference type="SAM" id="MobiDB-lite"/>
    </source>
</evidence>
<keyword evidence="2" id="KW-0732">Signal</keyword>
<feature type="region of interest" description="Disordered" evidence="1">
    <location>
        <begin position="45"/>
        <end position="66"/>
    </location>
</feature>
<dbReference type="InterPro" id="IPR038717">
    <property type="entry name" value="Tc1-like_DDE_dom"/>
</dbReference>
<accession>A0A0D3K346</accession>
<dbReference type="PANTHER" id="PTHR46564">
    <property type="entry name" value="TRANSPOSASE"/>
    <property type="match status" value="1"/>
</dbReference>
<keyword evidence="5" id="KW-1185">Reference proteome</keyword>
<sequence length="404" mass="44960">MFAVLALLSLAGVLAAGLALASARRSPARASRRTQSLLPLLHPSDAPLGSPPLDSPPPSPTGFGPLGSSSALSDDLRWRIVYKRLVFDMTFAEIADDLLVSESSACEIWRRFETPPHDISSHQGERLSPAIVPPELHPQLLDCLTQCNMEDSLSDICSAFYNVTGIRMSIPTMCQTLKRMGMTRKRARYPSPPHQRLSLLVEAYDARKAQDFVTHILNNYNLEQLIWIDESAVDKRLLNKRYGYALRGLRADSSRGILARGKRHSMLGFFDVNVGHVGHVTVEGGFDSEAFASACTDHLMPVMSKFTQCFGMEQRSVVIMDNCGIHRNQQLLNLFHSRGFVVEFLPPYSPNVAPHEKCIRQVKDSVRDFEKQLRDVDAPTLIDFGCSTVTAEVMRSALRECGYV</sequence>
<dbReference type="GeneID" id="17275455"/>
<dbReference type="InterPro" id="IPR036397">
    <property type="entry name" value="RNaseH_sf"/>
</dbReference>
<dbReference type="Gene3D" id="3.30.420.10">
    <property type="entry name" value="Ribonuclease H-like superfamily/Ribonuclease H"/>
    <property type="match status" value="1"/>
</dbReference>
<evidence type="ECO:0000313" key="5">
    <source>
        <dbReference type="Proteomes" id="UP000013827"/>
    </source>
</evidence>
<name>A0A0D3K346_EMIH1</name>
<dbReference type="KEGG" id="ehx:EMIHUDRAFT_99621"/>
<feature type="domain" description="Tc1-like transposase DDE" evidence="3">
    <location>
        <begin position="224"/>
        <end position="374"/>
    </location>
</feature>
<dbReference type="EnsemblProtists" id="EOD11219">
    <property type="protein sequence ID" value="EOD11219"/>
    <property type="gene ID" value="EMIHUDRAFT_120402"/>
</dbReference>
<feature type="compositionally biased region" description="Pro residues" evidence="1">
    <location>
        <begin position="49"/>
        <end position="60"/>
    </location>
</feature>
<dbReference type="KEGG" id="ehx:EMIHUDRAFT_120402"/>
<dbReference type="AlphaFoldDB" id="A0A0D3K346"/>
<feature type="signal peptide" evidence="2">
    <location>
        <begin position="1"/>
        <end position="15"/>
    </location>
</feature>
<proteinExistence type="predicted"/>
<protein>
    <recommendedName>
        <fullName evidence="3">Tc1-like transposase DDE domain-containing protein</fullName>
    </recommendedName>
</protein>
<dbReference type="HOGENOM" id="CLU_056788_1_0_1"/>
<dbReference type="RefSeq" id="XP_005782610.1">
    <property type="nucleotide sequence ID" value="XM_005782553.1"/>
</dbReference>
<reference evidence="4" key="2">
    <citation type="submission" date="2024-10" db="UniProtKB">
        <authorList>
            <consortium name="EnsemblProtists"/>
        </authorList>
    </citation>
    <scope>IDENTIFICATION</scope>
</reference>
<dbReference type="InterPro" id="IPR009057">
    <property type="entry name" value="Homeodomain-like_sf"/>
</dbReference>
<reference evidence="5" key="1">
    <citation type="journal article" date="2013" name="Nature">
        <title>Pan genome of the phytoplankton Emiliania underpins its global distribution.</title>
        <authorList>
            <person name="Read B.A."/>
            <person name="Kegel J."/>
            <person name="Klute M.J."/>
            <person name="Kuo A."/>
            <person name="Lefebvre S.C."/>
            <person name="Maumus F."/>
            <person name="Mayer C."/>
            <person name="Miller J."/>
            <person name="Monier A."/>
            <person name="Salamov A."/>
            <person name="Young J."/>
            <person name="Aguilar M."/>
            <person name="Claverie J.M."/>
            <person name="Frickenhaus S."/>
            <person name="Gonzalez K."/>
            <person name="Herman E.K."/>
            <person name="Lin Y.C."/>
            <person name="Napier J."/>
            <person name="Ogata H."/>
            <person name="Sarno A.F."/>
            <person name="Shmutz J."/>
            <person name="Schroeder D."/>
            <person name="de Vargas C."/>
            <person name="Verret F."/>
            <person name="von Dassow P."/>
            <person name="Valentin K."/>
            <person name="Van de Peer Y."/>
            <person name="Wheeler G."/>
            <person name="Dacks J.B."/>
            <person name="Delwiche C.F."/>
            <person name="Dyhrman S.T."/>
            <person name="Glockner G."/>
            <person name="John U."/>
            <person name="Richards T."/>
            <person name="Worden A.Z."/>
            <person name="Zhang X."/>
            <person name="Grigoriev I.V."/>
            <person name="Allen A.E."/>
            <person name="Bidle K."/>
            <person name="Borodovsky M."/>
            <person name="Bowler C."/>
            <person name="Brownlee C."/>
            <person name="Cock J.M."/>
            <person name="Elias M."/>
            <person name="Gladyshev V.N."/>
            <person name="Groth M."/>
            <person name="Guda C."/>
            <person name="Hadaegh A."/>
            <person name="Iglesias-Rodriguez M.D."/>
            <person name="Jenkins J."/>
            <person name="Jones B.M."/>
            <person name="Lawson T."/>
            <person name="Leese F."/>
            <person name="Lindquist E."/>
            <person name="Lobanov A."/>
            <person name="Lomsadze A."/>
            <person name="Malik S.B."/>
            <person name="Marsh M.E."/>
            <person name="Mackinder L."/>
            <person name="Mock T."/>
            <person name="Mueller-Roeber B."/>
            <person name="Pagarete A."/>
            <person name="Parker M."/>
            <person name="Probert I."/>
            <person name="Quesneville H."/>
            <person name="Raines C."/>
            <person name="Rensing S.A."/>
            <person name="Riano-Pachon D.M."/>
            <person name="Richier S."/>
            <person name="Rokitta S."/>
            <person name="Shiraiwa Y."/>
            <person name="Soanes D.M."/>
            <person name="van der Giezen M."/>
            <person name="Wahlund T.M."/>
            <person name="Williams B."/>
            <person name="Wilson W."/>
            <person name="Wolfe G."/>
            <person name="Wurch L.L."/>
        </authorList>
    </citation>
    <scope>NUCLEOTIDE SEQUENCE</scope>
</reference>
<dbReference type="Pfam" id="PF13358">
    <property type="entry name" value="DDE_3"/>
    <property type="match status" value="1"/>
</dbReference>
<dbReference type="SUPFAM" id="SSF46689">
    <property type="entry name" value="Homeodomain-like"/>
    <property type="match status" value="1"/>
</dbReference>
<dbReference type="EnsemblProtists" id="EOD30181">
    <property type="protein sequence ID" value="EOD30181"/>
    <property type="gene ID" value="EMIHUDRAFT_99621"/>
</dbReference>
<evidence type="ECO:0000259" key="3">
    <source>
        <dbReference type="Pfam" id="PF13358"/>
    </source>
</evidence>
<dbReference type="Proteomes" id="UP000013827">
    <property type="component" value="Unassembled WGS sequence"/>
</dbReference>
<dbReference type="GeneID" id="17257375"/>
<evidence type="ECO:0000313" key="4">
    <source>
        <dbReference type="EnsemblProtists" id="EOD30181"/>
    </source>
</evidence>
<dbReference type="eggNOG" id="ENOG502S8DJ">
    <property type="taxonomic scope" value="Eukaryota"/>
</dbReference>
<dbReference type="PaxDb" id="2903-EOD11219"/>
<evidence type="ECO:0000256" key="2">
    <source>
        <dbReference type="SAM" id="SignalP"/>
    </source>
</evidence>
<dbReference type="GO" id="GO:0003676">
    <property type="term" value="F:nucleic acid binding"/>
    <property type="evidence" value="ECO:0007669"/>
    <property type="project" value="InterPro"/>
</dbReference>
<dbReference type="PANTHER" id="PTHR46564:SF1">
    <property type="entry name" value="TRANSPOSASE"/>
    <property type="match status" value="1"/>
</dbReference>
<dbReference type="RefSeq" id="XP_005763648.1">
    <property type="nucleotide sequence ID" value="XM_005763591.1"/>
</dbReference>
<organism evidence="4 5">
    <name type="scientific">Emiliania huxleyi (strain CCMP1516)</name>
    <dbReference type="NCBI Taxonomy" id="280463"/>
    <lineage>
        <taxon>Eukaryota</taxon>
        <taxon>Haptista</taxon>
        <taxon>Haptophyta</taxon>
        <taxon>Prymnesiophyceae</taxon>
        <taxon>Isochrysidales</taxon>
        <taxon>Noelaerhabdaceae</taxon>
        <taxon>Emiliania</taxon>
    </lineage>
</organism>